<dbReference type="Pfam" id="PF15880">
    <property type="entry name" value="NDUFV3"/>
    <property type="match status" value="1"/>
</dbReference>
<name>A0A4Y0BMG1_ANOFN</name>
<proteinExistence type="predicted"/>
<accession>A0A4Y0BMG1</accession>
<reference evidence="1" key="1">
    <citation type="submission" date="2020-05" db="UniProtKB">
        <authorList>
            <consortium name="EnsemblMetazoa"/>
        </authorList>
    </citation>
    <scope>IDENTIFICATION</scope>
    <source>
        <strain evidence="1">FUMOZ</strain>
    </source>
</reference>
<dbReference type="GO" id="GO:0005739">
    <property type="term" value="C:mitochondrion"/>
    <property type="evidence" value="ECO:0007669"/>
    <property type="project" value="InterPro"/>
</dbReference>
<evidence type="ECO:0000313" key="1">
    <source>
        <dbReference type="EnsemblMetazoa" id="AFUN021108-PA"/>
    </source>
</evidence>
<dbReference type="InterPro" id="IPR026193">
    <property type="entry name" value="NDUFV3"/>
</dbReference>
<dbReference type="AlphaFoldDB" id="A0A4Y0BMG1"/>
<sequence>MVILLKITRTVRFYRKFHCKIEDTYPLDASIRNKPKVSKPADYEMMPGMSPKVFRETEYDNQLGPIPVLGNEAKNFTYKNPEYFSYHNYSFYDISRAIGCAYREQPSALPKRSKRFRAPWQHEEHIQYDAAIPVTLSCLHCEVEKELDEKVVQSTEQNSKC</sequence>
<protein>
    <submittedName>
        <fullName evidence="1">Uncharacterized protein</fullName>
    </submittedName>
</protein>
<dbReference type="VEuPathDB" id="VectorBase:AFUN021108"/>
<dbReference type="VEuPathDB" id="VectorBase:AFUN2_005174"/>
<organism evidence="1">
    <name type="scientific">Anopheles funestus</name>
    <name type="common">African malaria mosquito</name>
    <dbReference type="NCBI Taxonomy" id="62324"/>
    <lineage>
        <taxon>Eukaryota</taxon>
        <taxon>Metazoa</taxon>
        <taxon>Ecdysozoa</taxon>
        <taxon>Arthropoda</taxon>
        <taxon>Hexapoda</taxon>
        <taxon>Insecta</taxon>
        <taxon>Pterygota</taxon>
        <taxon>Neoptera</taxon>
        <taxon>Endopterygota</taxon>
        <taxon>Diptera</taxon>
        <taxon>Nematocera</taxon>
        <taxon>Culicoidea</taxon>
        <taxon>Culicidae</taxon>
        <taxon>Anophelinae</taxon>
        <taxon>Anopheles</taxon>
    </lineage>
</organism>
<dbReference type="EnsemblMetazoa" id="AFUN021108-RA">
    <property type="protein sequence ID" value="AFUN021108-PA"/>
    <property type="gene ID" value="AFUN021108"/>
</dbReference>
<dbReference type="GO" id="GO:0045271">
    <property type="term" value="C:respiratory chain complex I"/>
    <property type="evidence" value="ECO:0007669"/>
    <property type="project" value="InterPro"/>
</dbReference>